<name>A0A397S5I7_9MOLU</name>
<reference evidence="5 6" key="1">
    <citation type="submission" date="2018-08" db="EMBL/GenBank/DDBJ databases">
        <title>Genomic Encyclopedia of Archaeal and Bacterial Type Strains, Phase II (KMG-II): from individual species to whole genera.</title>
        <authorList>
            <person name="Goeker M."/>
        </authorList>
    </citation>
    <scope>NUCLEOTIDE SEQUENCE [LARGE SCALE GENOMIC DNA]</scope>
    <source>
        <strain evidence="5 6">ATCC 27112</strain>
    </source>
</reference>
<dbReference type="PROSITE" id="PS50932">
    <property type="entry name" value="HTH_LACI_2"/>
    <property type="match status" value="1"/>
</dbReference>
<evidence type="ECO:0000313" key="5">
    <source>
        <dbReference type="EMBL" id="RIA77991.1"/>
    </source>
</evidence>
<dbReference type="InterPro" id="IPR010982">
    <property type="entry name" value="Lambda_DNA-bd_dom_sf"/>
</dbReference>
<dbReference type="RefSeq" id="WP_162849706.1">
    <property type="nucleotide sequence ID" value="NZ_QXEV01000004.1"/>
</dbReference>
<sequence length="330" mass="37148">MRIKDIADALHLSVSTVSKALNGGFDVSPETKEQVLKYAKENGYKSRDERLKVKSIRRLCVLFDNAVDSKSNIFIPLSLAFAEAARVNNFETITRPISDVTPSYEKFMMNNNYDGAFIVGLNYLSPFFKELETTKIPTVLYDNILNGEKVSTITNDNINTIQRLVTLLAKSGHKKIGFIHADKQSFVANERYAGYIIGLMMNNIEYNPDYVFYGSFSEASGFEASEYFAQRDVTAVVCSSDIIAVGFINGIERFHMAVPKDISVTGYDDLEISRYIKPPLTTIRQDLELIGERAYYLLTSLMMNRASQRIVVDGDIIVRSSVSVPRKDNE</sequence>
<dbReference type="PANTHER" id="PTHR30146">
    <property type="entry name" value="LACI-RELATED TRANSCRIPTIONAL REPRESSOR"/>
    <property type="match status" value="1"/>
</dbReference>
<dbReference type="SUPFAM" id="SSF47413">
    <property type="entry name" value="lambda repressor-like DNA-binding domains"/>
    <property type="match status" value="1"/>
</dbReference>
<evidence type="ECO:0000256" key="1">
    <source>
        <dbReference type="ARBA" id="ARBA00023015"/>
    </source>
</evidence>
<keyword evidence="3" id="KW-0804">Transcription</keyword>
<dbReference type="CDD" id="cd06267">
    <property type="entry name" value="PBP1_LacI_sugar_binding-like"/>
    <property type="match status" value="1"/>
</dbReference>
<evidence type="ECO:0000256" key="3">
    <source>
        <dbReference type="ARBA" id="ARBA00023163"/>
    </source>
</evidence>
<dbReference type="InterPro" id="IPR028082">
    <property type="entry name" value="Peripla_BP_I"/>
</dbReference>
<dbReference type="SUPFAM" id="SSF53822">
    <property type="entry name" value="Periplasmic binding protein-like I"/>
    <property type="match status" value="1"/>
</dbReference>
<keyword evidence="2" id="KW-0238">DNA-binding</keyword>
<dbReference type="Pfam" id="PF00356">
    <property type="entry name" value="LacI"/>
    <property type="match status" value="1"/>
</dbReference>
<keyword evidence="6" id="KW-1185">Reference proteome</keyword>
<dbReference type="Gene3D" id="3.40.50.2300">
    <property type="match status" value="2"/>
</dbReference>
<dbReference type="AlphaFoldDB" id="A0A397S5I7"/>
<dbReference type="InterPro" id="IPR000843">
    <property type="entry name" value="HTH_LacI"/>
</dbReference>
<protein>
    <submittedName>
        <fullName evidence="5">LacI family transcriptional regulator</fullName>
    </submittedName>
</protein>
<gene>
    <name evidence="5" type="ORF">EI71_00568</name>
</gene>
<proteinExistence type="predicted"/>
<dbReference type="Proteomes" id="UP000266506">
    <property type="component" value="Unassembled WGS sequence"/>
</dbReference>
<comment type="caution">
    <text evidence="5">The sequence shown here is derived from an EMBL/GenBank/DDBJ whole genome shotgun (WGS) entry which is preliminary data.</text>
</comment>
<dbReference type="Gene3D" id="1.10.260.40">
    <property type="entry name" value="lambda repressor-like DNA-binding domains"/>
    <property type="match status" value="1"/>
</dbReference>
<keyword evidence="1" id="KW-0805">Transcription regulation</keyword>
<dbReference type="InterPro" id="IPR046335">
    <property type="entry name" value="LacI/GalR-like_sensor"/>
</dbReference>
<dbReference type="SMART" id="SM00354">
    <property type="entry name" value="HTH_LACI"/>
    <property type="match status" value="1"/>
</dbReference>
<dbReference type="Pfam" id="PF13377">
    <property type="entry name" value="Peripla_BP_3"/>
    <property type="match status" value="1"/>
</dbReference>
<evidence type="ECO:0000256" key="2">
    <source>
        <dbReference type="ARBA" id="ARBA00023125"/>
    </source>
</evidence>
<evidence type="ECO:0000313" key="6">
    <source>
        <dbReference type="Proteomes" id="UP000266506"/>
    </source>
</evidence>
<evidence type="ECO:0000259" key="4">
    <source>
        <dbReference type="PROSITE" id="PS50932"/>
    </source>
</evidence>
<dbReference type="EMBL" id="QXEV01000004">
    <property type="protein sequence ID" value="RIA77991.1"/>
    <property type="molecule type" value="Genomic_DNA"/>
</dbReference>
<organism evidence="5 6">
    <name type="scientific">Anaeroplasma bactoclasticum</name>
    <dbReference type="NCBI Taxonomy" id="2088"/>
    <lineage>
        <taxon>Bacteria</taxon>
        <taxon>Bacillati</taxon>
        <taxon>Mycoplasmatota</taxon>
        <taxon>Mollicutes</taxon>
        <taxon>Anaeroplasmatales</taxon>
        <taxon>Anaeroplasmataceae</taxon>
        <taxon>Anaeroplasma</taxon>
    </lineage>
</organism>
<dbReference type="InParanoid" id="A0A397S5I7"/>
<dbReference type="PANTHER" id="PTHR30146:SF109">
    <property type="entry name" value="HTH-TYPE TRANSCRIPTIONAL REGULATOR GALS"/>
    <property type="match status" value="1"/>
</dbReference>
<dbReference type="GO" id="GO:0000976">
    <property type="term" value="F:transcription cis-regulatory region binding"/>
    <property type="evidence" value="ECO:0007669"/>
    <property type="project" value="TreeGrafter"/>
</dbReference>
<dbReference type="GO" id="GO:0003700">
    <property type="term" value="F:DNA-binding transcription factor activity"/>
    <property type="evidence" value="ECO:0007669"/>
    <property type="project" value="TreeGrafter"/>
</dbReference>
<dbReference type="CDD" id="cd01392">
    <property type="entry name" value="HTH_LacI"/>
    <property type="match status" value="1"/>
</dbReference>
<accession>A0A397S5I7</accession>
<feature type="domain" description="HTH lacI-type" evidence="4">
    <location>
        <begin position="1"/>
        <end position="45"/>
    </location>
</feature>